<dbReference type="Pfam" id="PF13419">
    <property type="entry name" value="HAD_2"/>
    <property type="match status" value="1"/>
</dbReference>
<dbReference type="SUPFAM" id="SSF56784">
    <property type="entry name" value="HAD-like"/>
    <property type="match status" value="1"/>
</dbReference>
<proteinExistence type="predicted"/>
<protein>
    <submittedName>
        <fullName evidence="1">Haloacid dehalogenase-like hydrolase domain-containing At2g33255</fullName>
    </submittedName>
</protein>
<dbReference type="GO" id="GO:0016787">
    <property type="term" value="F:hydrolase activity"/>
    <property type="evidence" value="ECO:0007669"/>
    <property type="project" value="UniProtKB-KW"/>
</dbReference>
<dbReference type="InterPro" id="IPR036412">
    <property type="entry name" value="HAD-like_sf"/>
</dbReference>
<keyword evidence="1" id="KW-0378">Hydrolase</keyword>
<name>A0A7D9L5J4_PARCT</name>
<dbReference type="SFLD" id="SFLDG01129">
    <property type="entry name" value="C1.5:_HAD__Beta-PGM__Phosphata"/>
    <property type="match status" value="1"/>
</dbReference>
<dbReference type="AlphaFoldDB" id="A0A7D9L5J4"/>
<dbReference type="PANTHER" id="PTHR43885:SF1">
    <property type="entry name" value="SUPERFAMILY HYDROLASE, PUTATIVE (AFU_ORTHOLOGUE AFUA_4G13290)-RELATED"/>
    <property type="match status" value="1"/>
</dbReference>
<dbReference type="OrthoDB" id="426235at2759"/>
<reference evidence="1" key="1">
    <citation type="submission" date="2020-04" db="EMBL/GenBank/DDBJ databases">
        <authorList>
            <person name="Alioto T."/>
            <person name="Alioto T."/>
            <person name="Gomez Garrido J."/>
        </authorList>
    </citation>
    <scope>NUCLEOTIDE SEQUENCE</scope>
    <source>
        <strain evidence="1">A484AB</strain>
    </source>
</reference>
<dbReference type="InterPro" id="IPR041492">
    <property type="entry name" value="HAD_2"/>
</dbReference>
<organism evidence="1 2">
    <name type="scientific">Paramuricea clavata</name>
    <name type="common">Red gorgonian</name>
    <name type="synonym">Violescent sea-whip</name>
    <dbReference type="NCBI Taxonomy" id="317549"/>
    <lineage>
        <taxon>Eukaryota</taxon>
        <taxon>Metazoa</taxon>
        <taxon>Cnidaria</taxon>
        <taxon>Anthozoa</taxon>
        <taxon>Octocorallia</taxon>
        <taxon>Malacalcyonacea</taxon>
        <taxon>Plexauridae</taxon>
        <taxon>Paramuricea</taxon>
    </lineage>
</organism>
<evidence type="ECO:0000313" key="1">
    <source>
        <dbReference type="EMBL" id="CAB4027516.1"/>
    </source>
</evidence>
<keyword evidence="2" id="KW-1185">Reference proteome</keyword>
<dbReference type="Gene3D" id="1.10.260.80">
    <property type="match status" value="1"/>
</dbReference>
<dbReference type="PANTHER" id="PTHR43885">
    <property type="entry name" value="HALOACID DEHALOGENASE-LIKE HYDROLASE"/>
    <property type="match status" value="1"/>
</dbReference>
<dbReference type="Gene3D" id="3.40.50.1000">
    <property type="entry name" value="HAD superfamily/HAD-like"/>
    <property type="match status" value="1"/>
</dbReference>
<dbReference type="EMBL" id="CACRXK020014845">
    <property type="protein sequence ID" value="CAB4027516.1"/>
    <property type="molecule type" value="Genomic_DNA"/>
</dbReference>
<dbReference type="InterPro" id="IPR023214">
    <property type="entry name" value="HAD_sf"/>
</dbReference>
<dbReference type="InterPro" id="IPR006439">
    <property type="entry name" value="HAD-SF_hydro_IA"/>
</dbReference>
<dbReference type="NCBIfam" id="TIGR01549">
    <property type="entry name" value="HAD-SF-IA-v1"/>
    <property type="match status" value="1"/>
</dbReference>
<sequence>MACNRFAYVLNGSLRKMVPIFGVIFDLDGTLTVPVLNFAVLRERLKRFNVSHTDDILASVEKRESAAEKQEMLRILEEFEAEGREKFALQPGVDEMLEIFHENRIKLAIVTRNDHKAVELFLKHLKPRFQDGKIFSHILTRDFKPIKPDPAPVLHICNQWKIECCNTVVVGDHRQDMECGKAAGTVTVLLNNPANTKFKENADHNVDTLMELVNDLQSERIVKTS</sequence>
<dbReference type="SFLD" id="SFLDS00003">
    <property type="entry name" value="Haloacid_Dehalogenase"/>
    <property type="match status" value="1"/>
</dbReference>
<dbReference type="Proteomes" id="UP001152795">
    <property type="component" value="Unassembled WGS sequence"/>
</dbReference>
<evidence type="ECO:0000313" key="2">
    <source>
        <dbReference type="Proteomes" id="UP001152795"/>
    </source>
</evidence>
<accession>A0A7D9L5J4</accession>
<comment type="caution">
    <text evidence="1">The sequence shown here is derived from an EMBL/GenBank/DDBJ whole genome shotgun (WGS) entry which is preliminary data.</text>
</comment>
<gene>
    <name evidence="1" type="ORF">PACLA_8A067575</name>
</gene>